<dbReference type="AlphaFoldDB" id="A0A2S8GLZ9"/>
<sequence length="118" mass="13630">MYESAMTTEFLPLTLLGTDKTPYSAQWRLEGETLEWQIDGTSYRIQSERDLATNVITFLKVLSRRVLHDEITLEACLTCRHFQMSSMARDMGRGQRGSCRLHQQAAEICYRCDDYTAP</sequence>
<dbReference type="EMBL" id="PUHZ01000014">
    <property type="protein sequence ID" value="PQO45466.1"/>
    <property type="molecule type" value="Genomic_DNA"/>
</dbReference>
<reference evidence="1 2" key="1">
    <citation type="submission" date="2018-02" db="EMBL/GenBank/DDBJ databases">
        <title>Comparative genomes isolates from brazilian mangrove.</title>
        <authorList>
            <person name="Araujo J.E."/>
            <person name="Taketani R.G."/>
            <person name="Silva M.C.P."/>
            <person name="Loureco M.V."/>
            <person name="Andreote F.D."/>
        </authorList>
    </citation>
    <scope>NUCLEOTIDE SEQUENCE [LARGE SCALE GENOMIC DNA]</scope>
    <source>
        <strain evidence="1 2">Nap-Phe MGV</strain>
    </source>
</reference>
<evidence type="ECO:0000313" key="1">
    <source>
        <dbReference type="EMBL" id="PQO45466.1"/>
    </source>
</evidence>
<accession>A0A2S8GLZ9</accession>
<proteinExistence type="predicted"/>
<protein>
    <submittedName>
        <fullName evidence="1">Uncharacterized protein</fullName>
    </submittedName>
</protein>
<dbReference type="Proteomes" id="UP000237819">
    <property type="component" value="Unassembled WGS sequence"/>
</dbReference>
<comment type="caution">
    <text evidence="1">The sequence shown here is derived from an EMBL/GenBank/DDBJ whole genome shotgun (WGS) entry which is preliminary data.</text>
</comment>
<name>A0A2S8GLZ9_9BACT</name>
<gene>
    <name evidence="1" type="ORF">C5Y93_13525</name>
</gene>
<organism evidence="1 2">
    <name type="scientific">Blastopirellula marina</name>
    <dbReference type="NCBI Taxonomy" id="124"/>
    <lineage>
        <taxon>Bacteria</taxon>
        <taxon>Pseudomonadati</taxon>
        <taxon>Planctomycetota</taxon>
        <taxon>Planctomycetia</taxon>
        <taxon>Pirellulales</taxon>
        <taxon>Pirellulaceae</taxon>
        <taxon>Blastopirellula</taxon>
    </lineage>
</organism>
<evidence type="ECO:0000313" key="2">
    <source>
        <dbReference type="Proteomes" id="UP000237819"/>
    </source>
</evidence>